<dbReference type="Pfam" id="PF00109">
    <property type="entry name" value="ketoacyl-synt"/>
    <property type="match status" value="1"/>
</dbReference>
<dbReference type="PANTHER" id="PTHR43775:SF37">
    <property type="entry name" value="SI:DKEY-61P9.11"/>
    <property type="match status" value="1"/>
</dbReference>
<sequence length="65" mass="7313">MNEPIAIVGLACRFPGRVTTPDELWQFLIGSKMAFLDIPPDRFPQSAFYHPDSKHNGTVECSLHI</sequence>
<dbReference type="AlphaFoldDB" id="A0A5N6WN20"/>
<feature type="domain" description="Beta-ketoacyl synthase-like N-terminal" evidence="3">
    <location>
        <begin position="3"/>
        <end position="61"/>
    </location>
</feature>
<reference evidence="5" key="1">
    <citation type="submission" date="2019-04" db="EMBL/GenBank/DDBJ databases">
        <title>Friends and foes A comparative genomics studyof 23 Aspergillus species from section Flavi.</title>
        <authorList>
            <consortium name="DOE Joint Genome Institute"/>
            <person name="Kjaerbolling I."/>
            <person name="Vesth T."/>
            <person name="Frisvad J.C."/>
            <person name="Nybo J.L."/>
            <person name="Theobald S."/>
            <person name="Kildgaard S."/>
            <person name="Isbrandt T."/>
            <person name="Kuo A."/>
            <person name="Sato A."/>
            <person name="Lyhne E.K."/>
            <person name="Kogle M.E."/>
            <person name="Wiebenga A."/>
            <person name="Kun R.S."/>
            <person name="Lubbers R.J."/>
            <person name="Makela M.R."/>
            <person name="Barry K."/>
            <person name="Chovatia M."/>
            <person name="Clum A."/>
            <person name="Daum C."/>
            <person name="Haridas S."/>
            <person name="He G."/>
            <person name="LaButti K."/>
            <person name="Lipzen A."/>
            <person name="Mondo S."/>
            <person name="Riley R."/>
            <person name="Salamov A."/>
            <person name="Simmons B.A."/>
            <person name="Magnuson J.K."/>
            <person name="Henrissat B."/>
            <person name="Mortensen U.H."/>
            <person name="Larsen T.O."/>
            <person name="Devries R.P."/>
            <person name="Grigoriev I.V."/>
            <person name="Machida M."/>
            <person name="Baker S.E."/>
            <person name="Andersen M.R."/>
        </authorList>
    </citation>
    <scope>NUCLEOTIDE SEQUENCE [LARGE SCALE GENOMIC DNA]</scope>
    <source>
        <strain evidence="5">CBS 130017</strain>
    </source>
</reference>
<dbReference type="SUPFAM" id="SSF53901">
    <property type="entry name" value="Thiolase-like"/>
    <property type="match status" value="1"/>
</dbReference>
<dbReference type="Proteomes" id="UP000325945">
    <property type="component" value="Unassembled WGS sequence"/>
</dbReference>
<keyword evidence="2" id="KW-0597">Phosphoprotein</keyword>
<keyword evidence="1" id="KW-0596">Phosphopantetheine</keyword>
<evidence type="ECO:0000256" key="2">
    <source>
        <dbReference type="ARBA" id="ARBA00022553"/>
    </source>
</evidence>
<dbReference type="EMBL" id="ML741851">
    <property type="protein sequence ID" value="KAE8322163.1"/>
    <property type="molecule type" value="Genomic_DNA"/>
</dbReference>
<dbReference type="InterPro" id="IPR016039">
    <property type="entry name" value="Thiolase-like"/>
</dbReference>
<keyword evidence="5" id="KW-1185">Reference proteome</keyword>
<accession>A0A5N6WN20</accession>
<dbReference type="GO" id="GO:0004312">
    <property type="term" value="F:fatty acid synthase activity"/>
    <property type="evidence" value="ECO:0007669"/>
    <property type="project" value="TreeGrafter"/>
</dbReference>
<evidence type="ECO:0000259" key="3">
    <source>
        <dbReference type="Pfam" id="PF00109"/>
    </source>
</evidence>
<dbReference type="GO" id="GO:0044550">
    <property type="term" value="P:secondary metabolite biosynthetic process"/>
    <property type="evidence" value="ECO:0007669"/>
    <property type="project" value="TreeGrafter"/>
</dbReference>
<gene>
    <name evidence="4" type="ORF">BDV39DRAFT_184302</name>
</gene>
<evidence type="ECO:0000256" key="1">
    <source>
        <dbReference type="ARBA" id="ARBA00022450"/>
    </source>
</evidence>
<name>A0A5N6WN20_9EURO</name>
<organism evidence="4 5">
    <name type="scientific">Aspergillus sergii</name>
    <dbReference type="NCBI Taxonomy" id="1034303"/>
    <lineage>
        <taxon>Eukaryota</taxon>
        <taxon>Fungi</taxon>
        <taxon>Dikarya</taxon>
        <taxon>Ascomycota</taxon>
        <taxon>Pezizomycotina</taxon>
        <taxon>Eurotiomycetes</taxon>
        <taxon>Eurotiomycetidae</taxon>
        <taxon>Eurotiales</taxon>
        <taxon>Aspergillaceae</taxon>
        <taxon>Aspergillus</taxon>
        <taxon>Aspergillus subgen. Circumdati</taxon>
    </lineage>
</organism>
<dbReference type="GO" id="GO:0006633">
    <property type="term" value="P:fatty acid biosynthetic process"/>
    <property type="evidence" value="ECO:0007669"/>
    <property type="project" value="TreeGrafter"/>
</dbReference>
<evidence type="ECO:0000313" key="5">
    <source>
        <dbReference type="Proteomes" id="UP000325945"/>
    </source>
</evidence>
<dbReference type="InterPro" id="IPR014030">
    <property type="entry name" value="Ketoacyl_synth_N"/>
</dbReference>
<evidence type="ECO:0000313" key="4">
    <source>
        <dbReference type="EMBL" id="KAE8322163.1"/>
    </source>
</evidence>
<proteinExistence type="predicted"/>
<dbReference type="PANTHER" id="PTHR43775">
    <property type="entry name" value="FATTY ACID SYNTHASE"/>
    <property type="match status" value="1"/>
</dbReference>
<protein>
    <recommendedName>
        <fullName evidence="3">Beta-ketoacyl synthase-like N-terminal domain-containing protein</fullName>
    </recommendedName>
</protein>
<dbReference type="InterPro" id="IPR050091">
    <property type="entry name" value="PKS_NRPS_Biosynth_Enz"/>
</dbReference>
<dbReference type="Gene3D" id="3.40.47.10">
    <property type="match status" value="1"/>
</dbReference>